<dbReference type="EMBL" id="JACRUN010000001">
    <property type="protein sequence ID" value="MBC5834129.1"/>
    <property type="molecule type" value="Genomic_DNA"/>
</dbReference>
<comment type="caution">
    <text evidence="1">The sequence shown here is derived from an EMBL/GenBank/DDBJ whole genome shotgun (WGS) entry which is preliminary data.</text>
</comment>
<sequence>MTKNSISRLQYLIDTIPSLLTEIEEIKFSEKQNLEKWSKKEILGHLIDSATNNHQRFVRCQFENIPKIVYDQNNWNKFNFYQQIDKNQIIQFWTIYNKQLVHLIKNIPNENLLKECKTSDDKNYTIEYLISDYVEHLEYHLQQIVEYKK</sequence>
<dbReference type="Gene3D" id="1.20.120.450">
    <property type="entry name" value="dinb family like domain"/>
    <property type="match status" value="1"/>
</dbReference>
<evidence type="ECO:0000313" key="1">
    <source>
        <dbReference type="EMBL" id="MBC5834129.1"/>
    </source>
</evidence>
<keyword evidence="2" id="KW-1185">Reference proteome</keyword>
<gene>
    <name evidence="1" type="ORF">H8R27_04450</name>
</gene>
<dbReference type="RefSeq" id="WP_166125340.1">
    <property type="nucleotide sequence ID" value="NZ_JAANOQ010000001.1"/>
</dbReference>
<organism evidence="1 2">
    <name type="scientific">Flavobacterium bernardetii</name>
    <dbReference type="NCBI Taxonomy" id="2813823"/>
    <lineage>
        <taxon>Bacteria</taxon>
        <taxon>Pseudomonadati</taxon>
        <taxon>Bacteroidota</taxon>
        <taxon>Flavobacteriia</taxon>
        <taxon>Flavobacteriales</taxon>
        <taxon>Flavobacteriaceae</taxon>
        <taxon>Flavobacterium</taxon>
    </lineage>
</organism>
<dbReference type="InterPro" id="IPR034660">
    <property type="entry name" value="DinB/YfiT-like"/>
</dbReference>
<dbReference type="SUPFAM" id="SSF109854">
    <property type="entry name" value="DinB/YfiT-like putative metalloenzymes"/>
    <property type="match status" value="1"/>
</dbReference>
<proteinExistence type="predicted"/>
<reference evidence="1 2" key="1">
    <citation type="submission" date="2020-08" db="EMBL/GenBank/DDBJ databases">
        <title>Description of novel Flavobacterium F-408 isolate.</title>
        <authorList>
            <person name="Saticioglu I.B."/>
            <person name="Duman M."/>
            <person name="Altun S."/>
        </authorList>
    </citation>
    <scope>NUCLEOTIDE SEQUENCE [LARGE SCALE GENOMIC DNA]</scope>
    <source>
        <strain evidence="1 2">F-408</strain>
    </source>
</reference>
<name>A0ABR7IWF3_9FLAO</name>
<dbReference type="Proteomes" id="UP000605990">
    <property type="component" value="Unassembled WGS sequence"/>
</dbReference>
<protein>
    <submittedName>
        <fullName evidence="1">DinB family protein</fullName>
    </submittedName>
</protein>
<evidence type="ECO:0000313" key="2">
    <source>
        <dbReference type="Proteomes" id="UP000605990"/>
    </source>
</evidence>
<accession>A0ABR7IWF3</accession>